<gene>
    <name evidence="1" type="ORF">B5V03_07000</name>
</gene>
<dbReference type="AlphaFoldDB" id="A0A4Q1VEQ4"/>
<reference evidence="1 2" key="1">
    <citation type="submission" date="2017-03" db="EMBL/GenBank/DDBJ databases">
        <authorList>
            <person name="Safronova V.I."/>
            <person name="Sazanova A.L."/>
            <person name="Chirak E.R."/>
        </authorList>
    </citation>
    <scope>NUCLEOTIDE SEQUENCE [LARGE SCALE GENOMIC DNA]</scope>
    <source>
        <strain evidence="1 2">Opo-243</strain>
    </source>
</reference>
<organism evidence="1 2">
    <name type="scientific">Bradyrhizobium betae</name>
    <dbReference type="NCBI Taxonomy" id="244734"/>
    <lineage>
        <taxon>Bacteria</taxon>
        <taxon>Pseudomonadati</taxon>
        <taxon>Pseudomonadota</taxon>
        <taxon>Alphaproteobacteria</taxon>
        <taxon>Hyphomicrobiales</taxon>
        <taxon>Nitrobacteraceae</taxon>
        <taxon>Bradyrhizobium</taxon>
    </lineage>
</organism>
<sequence length="273" mass="29967">MALSKLQSDILRLLAGNRSDSSYLAGGLMLNRDWERRSDDIDIFHDTDEEVTESAKADLAVLDAAGFKTHRDYIIYGCVDATISRASETTIIQWFAETRLRFFPLVKDEQWGARLHQADLAINKVLAGAGRSKARDVADLVAIGRDYCPLGPLVLAAAGKPPNFSPGRTLDEIRRHALSIPAEEFAAVKGLPSEWSAAFIRDEVLRLIEAADRYVMTAPPELTGILAIDKEGVPIEMSSSNRADVILRKATPEPEVMPAPADFNAVGWSPKRP</sequence>
<keyword evidence="2" id="KW-1185">Reference proteome</keyword>
<name>A0A4Q1VEQ4_9BRAD</name>
<dbReference type="EMBL" id="MZXW01000013">
    <property type="protein sequence ID" value="RXT50725.1"/>
    <property type="molecule type" value="Genomic_DNA"/>
</dbReference>
<protein>
    <submittedName>
        <fullName evidence="1">Uncharacterized protein</fullName>
    </submittedName>
</protein>
<dbReference type="Proteomes" id="UP000290819">
    <property type="component" value="Unassembled WGS sequence"/>
</dbReference>
<accession>A0A4Q1VEQ4</accession>
<comment type="caution">
    <text evidence="1">The sequence shown here is derived from an EMBL/GenBank/DDBJ whole genome shotgun (WGS) entry which is preliminary data.</text>
</comment>
<evidence type="ECO:0000313" key="1">
    <source>
        <dbReference type="EMBL" id="RXT50725.1"/>
    </source>
</evidence>
<dbReference type="OrthoDB" id="182382at2"/>
<dbReference type="RefSeq" id="WP_129268541.1">
    <property type="nucleotide sequence ID" value="NZ_MZXW01000013.1"/>
</dbReference>
<proteinExistence type="predicted"/>
<evidence type="ECO:0000313" key="2">
    <source>
        <dbReference type="Proteomes" id="UP000290819"/>
    </source>
</evidence>